<feature type="domain" description="N-acetyltransferase" evidence="1">
    <location>
        <begin position="21"/>
        <end position="189"/>
    </location>
</feature>
<keyword evidence="2" id="KW-0012">Acyltransferase</keyword>
<dbReference type="PANTHER" id="PTHR43441:SF11">
    <property type="entry name" value="RIBOSOMAL-PROTEIN-SERINE ACETYLTRANSFERASE"/>
    <property type="match status" value="1"/>
</dbReference>
<proteinExistence type="predicted"/>
<dbReference type="GO" id="GO:0016746">
    <property type="term" value="F:acyltransferase activity"/>
    <property type="evidence" value="ECO:0007669"/>
    <property type="project" value="UniProtKB-KW"/>
</dbReference>
<dbReference type="RefSeq" id="WP_250139340.1">
    <property type="nucleotide sequence ID" value="NZ_JALIQP010000001.1"/>
</dbReference>
<evidence type="ECO:0000259" key="1">
    <source>
        <dbReference type="PROSITE" id="PS51186"/>
    </source>
</evidence>
<accession>A0ABD5PKS7</accession>
<keyword evidence="2" id="KW-0808">Transferase</keyword>
<dbReference type="PROSITE" id="PS51186">
    <property type="entry name" value="GNAT"/>
    <property type="match status" value="1"/>
</dbReference>
<dbReference type="InterPro" id="IPR000182">
    <property type="entry name" value="GNAT_dom"/>
</dbReference>
<dbReference type="SUPFAM" id="SSF55729">
    <property type="entry name" value="Acyl-CoA N-acyltransferases (Nat)"/>
    <property type="match status" value="1"/>
</dbReference>
<evidence type="ECO:0000313" key="3">
    <source>
        <dbReference type="Proteomes" id="UP001595898"/>
    </source>
</evidence>
<protein>
    <submittedName>
        <fullName evidence="2">GNAT family N-acetyltransferase</fullName>
        <ecNumber evidence="2">2.3.-.-</ecNumber>
    </submittedName>
</protein>
<sequence length="200" mass="23043">MFPDRIETERLRLERLCHENVDVFELYESFARRHADAPDEVFEHVPQTPYRTMKDAHDQLEDAEERWEDTDGAEYAVRPKAGEDGAGELAGMTVLTCQWERRTGQLGLLLGKPFWGRGYSGERARALMELAFDRLDLELVTAGHNDGNEKSRRAIETYIEAHGGQYDGVLRNWVPMDGEVADLHRYTVTRAQYDEAVREK</sequence>
<gene>
    <name evidence="2" type="ORF">ACFO5R_04575</name>
</gene>
<comment type="caution">
    <text evidence="2">The sequence shown here is derived from an EMBL/GenBank/DDBJ whole genome shotgun (WGS) entry which is preliminary data.</text>
</comment>
<dbReference type="InterPro" id="IPR016181">
    <property type="entry name" value="Acyl_CoA_acyltransferase"/>
</dbReference>
<name>A0ABD5PKS7_9EURY</name>
<organism evidence="2 3">
    <name type="scientific">Halosolutus amylolyticus</name>
    <dbReference type="NCBI Taxonomy" id="2932267"/>
    <lineage>
        <taxon>Archaea</taxon>
        <taxon>Methanobacteriati</taxon>
        <taxon>Methanobacteriota</taxon>
        <taxon>Stenosarchaea group</taxon>
        <taxon>Halobacteria</taxon>
        <taxon>Halobacteriales</taxon>
        <taxon>Natrialbaceae</taxon>
        <taxon>Halosolutus</taxon>
    </lineage>
</organism>
<dbReference type="EMBL" id="JBHSFA010000002">
    <property type="protein sequence ID" value="MFC4541200.1"/>
    <property type="molecule type" value="Genomic_DNA"/>
</dbReference>
<dbReference type="Proteomes" id="UP001595898">
    <property type="component" value="Unassembled WGS sequence"/>
</dbReference>
<dbReference type="AlphaFoldDB" id="A0ABD5PKS7"/>
<evidence type="ECO:0000313" key="2">
    <source>
        <dbReference type="EMBL" id="MFC4541200.1"/>
    </source>
</evidence>
<dbReference type="EC" id="2.3.-.-" evidence="2"/>
<dbReference type="Pfam" id="PF13302">
    <property type="entry name" value="Acetyltransf_3"/>
    <property type="match status" value="1"/>
</dbReference>
<dbReference type="PANTHER" id="PTHR43441">
    <property type="entry name" value="RIBOSOMAL-PROTEIN-SERINE ACETYLTRANSFERASE"/>
    <property type="match status" value="1"/>
</dbReference>
<dbReference type="Gene3D" id="3.40.630.30">
    <property type="match status" value="1"/>
</dbReference>
<dbReference type="InterPro" id="IPR051908">
    <property type="entry name" value="Ribosomal_N-acetyltransferase"/>
</dbReference>
<reference evidence="2 3" key="1">
    <citation type="journal article" date="2019" name="Int. J. Syst. Evol. Microbiol.">
        <title>The Global Catalogue of Microorganisms (GCM) 10K type strain sequencing project: providing services to taxonomists for standard genome sequencing and annotation.</title>
        <authorList>
            <consortium name="The Broad Institute Genomics Platform"/>
            <consortium name="The Broad Institute Genome Sequencing Center for Infectious Disease"/>
            <person name="Wu L."/>
            <person name="Ma J."/>
        </authorList>
    </citation>
    <scope>NUCLEOTIDE SEQUENCE [LARGE SCALE GENOMIC DNA]</scope>
    <source>
        <strain evidence="2 3">WLHS5</strain>
    </source>
</reference>
<keyword evidence="3" id="KW-1185">Reference proteome</keyword>